<name>A0A517WJ64_9PLAN</name>
<protein>
    <submittedName>
        <fullName evidence="1">Uncharacterized protein</fullName>
    </submittedName>
</protein>
<dbReference type="EMBL" id="CP036347">
    <property type="protein sequence ID" value="QDU05285.1"/>
    <property type="molecule type" value="Genomic_DNA"/>
</dbReference>
<reference evidence="1 2" key="1">
    <citation type="submission" date="2019-02" db="EMBL/GenBank/DDBJ databases">
        <title>Deep-cultivation of Planctomycetes and their phenomic and genomic characterization uncovers novel biology.</title>
        <authorList>
            <person name="Wiegand S."/>
            <person name="Jogler M."/>
            <person name="Boedeker C."/>
            <person name="Pinto D."/>
            <person name="Vollmers J."/>
            <person name="Rivas-Marin E."/>
            <person name="Kohn T."/>
            <person name="Peeters S.H."/>
            <person name="Heuer A."/>
            <person name="Rast P."/>
            <person name="Oberbeckmann S."/>
            <person name="Bunk B."/>
            <person name="Jeske O."/>
            <person name="Meyerdierks A."/>
            <person name="Storesund J.E."/>
            <person name="Kallscheuer N."/>
            <person name="Luecker S."/>
            <person name="Lage O.M."/>
            <person name="Pohl T."/>
            <person name="Merkel B.J."/>
            <person name="Hornburger P."/>
            <person name="Mueller R.-W."/>
            <person name="Bruemmer F."/>
            <person name="Labrenz M."/>
            <person name="Spormann A.M."/>
            <person name="Op den Camp H."/>
            <person name="Overmann J."/>
            <person name="Amann R."/>
            <person name="Jetten M.S.M."/>
            <person name="Mascher T."/>
            <person name="Medema M.H."/>
            <person name="Devos D.P."/>
            <person name="Kaster A.-K."/>
            <person name="Ovreas L."/>
            <person name="Rohde M."/>
            <person name="Galperin M.Y."/>
            <person name="Jogler C."/>
        </authorList>
    </citation>
    <scope>NUCLEOTIDE SEQUENCE [LARGE SCALE GENOMIC DNA]</scope>
    <source>
        <strain evidence="1 2">V6</strain>
    </source>
</reference>
<evidence type="ECO:0000313" key="1">
    <source>
        <dbReference type="EMBL" id="QDU05285.1"/>
    </source>
</evidence>
<evidence type="ECO:0000313" key="2">
    <source>
        <dbReference type="Proteomes" id="UP000320722"/>
    </source>
</evidence>
<gene>
    <name evidence="1" type="ORF">V6x_50210</name>
</gene>
<proteinExistence type="predicted"/>
<organism evidence="1 2">
    <name type="scientific">Gimesia chilikensis</name>
    <dbReference type="NCBI Taxonomy" id="2605989"/>
    <lineage>
        <taxon>Bacteria</taxon>
        <taxon>Pseudomonadati</taxon>
        <taxon>Planctomycetota</taxon>
        <taxon>Planctomycetia</taxon>
        <taxon>Planctomycetales</taxon>
        <taxon>Planctomycetaceae</taxon>
        <taxon>Gimesia</taxon>
    </lineage>
</organism>
<dbReference type="AlphaFoldDB" id="A0A517WJ64"/>
<accession>A0A517WJ64</accession>
<sequence length="38" mass="4208">MTPKSADLNKKTPAFSLRALVSEIRAEVISVPQLNRII</sequence>
<dbReference type="Proteomes" id="UP000320722">
    <property type="component" value="Chromosome"/>
</dbReference>